<evidence type="ECO:0000259" key="1">
    <source>
        <dbReference type="SMART" id="SM00849"/>
    </source>
</evidence>
<evidence type="ECO:0000313" key="2">
    <source>
        <dbReference type="EMBL" id="SHJ28873.1"/>
    </source>
</evidence>
<name>A0A1M6I2Z8_9BACT</name>
<dbReference type="InParanoid" id="A0A1M6I2Z8"/>
<dbReference type="InterPro" id="IPR036866">
    <property type="entry name" value="RibonucZ/Hydroxyglut_hydro"/>
</dbReference>
<dbReference type="InterPro" id="IPR001279">
    <property type="entry name" value="Metallo-B-lactamas"/>
</dbReference>
<dbReference type="Gene3D" id="3.60.15.10">
    <property type="entry name" value="Ribonuclease Z/Hydroxyacylglutathione hydrolase-like"/>
    <property type="match status" value="1"/>
</dbReference>
<dbReference type="CDD" id="cd16279">
    <property type="entry name" value="metallo-hydrolase-like_MBL-fold"/>
    <property type="match status" value="1"/>
</dbReference>
<dbReference type="Pfam" id="PF12706">
    <property type="entry name" value="Lactamase_B_2"/>
    <property type="match status" value="1"/>
</dbReference>
<dbReference type="PANTHER" id="PTHR42663:SF6">
    <property type="entry name" value="HYDROLASE C777.06C-RELATED"/>
    <property type="match status" value="1"/>
</dbReference>
<dbReference type="SUPFAM" id="SSF56281">
    <property type="entry name" value="Metallo-hydrolase/oxidoreductase"/>
    <property type="match status" value="1"/>
</dbReference>
<protein>
    <submittedName>
        <fullName evidence="2">Phosphoribosyl 1,2-cyclic phosphate phosphodiesterase</fullName>
    </submittedName>
</protein>
<organism evidence="2 3">
    <name type="scientific">Rubritalea squalenifaciens DSM 18772</name>
    <dbReference type="NCBI Taxonomy" id="1123071"/>
    <lineage>
        <taxon>Bacteria</taxon>
        <taxon>Pseudomonadati</taxon>
        <taxon>Verrucomicrobiota</taxon>
        <taxon>Verrucomicrobiia</taxon>
        <taxon>Verrucomicrobiales</taxon>
        <taxon>Rubritaleaceae</taxon>
        <taxon>Rubritalea</taxon>
    </lineage>
</organism>
<evidence type="ECO:0000313" key="3">
    <source>
        <dbReference type="Proteomes" id="UP000184510"/>
    </source>
</evidence>
<gene>
    <name evidence="2" type="ORF">SAMN02745181_1668</name>
</gene>
<proteinExistence type="predicted"/>
<sequence length="258" mass="29437">MTPTITFLGTSTSVGIPVIGCDCTTCTSTDPRDKRMRASIHLQTPTHSILVDAGPDLRHQALRHNLRRVDAVLYTHHHLDHISGFDELRAFCWRREDPLPLYGTDECMSELKRMFAWAFAPENTYKGYVKPDPKPISGPFKLGELSITPLPVDHGSVETIGYHFSYPDNPSIAYIPDVKRIPDSTMEILKDVDYLIIDSLRNYEHPTHMSIAEALEASRKMGAKNTWLTHISHETDYRIEQRKFPENVRFAYDTLVIT</sequence>
<dbReference type="AlphaFoldDB" id="A0A1M6I2Z8"/>
<reference evidence="2 3" key="1">
    <citation type="submission" date="2016-11" db="EMBL/GenBank/DDBJ databases">
        <authorList>
            <person name="Jaros S."/>
            <person name="Januszkiewicz K."/>
            <person name="Wedrychowicz H."/>
        </authorList>
    </citation>
    <scope>NUCLEOTIDE SEQUENCE [LARGE SCALE GENOMIC DNA]</scope>
    <source>
        <strain evidence="2 3">DSM 18772</strain>
    </source>
</reference>
<accession>A0A1M6I2Z8</accession>
<dbReference type="SMART" id="SM00849">
    <property type="entry name" value="Lactamase_B"/>
    <property type="match status" value="1"/>
</dbReference>
<dbReference type="EMBL" id="FQYR01000003">
    <property type="protein sequence ID" value="SHJ28873.1"/>
    <property type="molecule type" value="Genomic_DNA"/>
</dbReference>
<keyword evidence="3" id="KW-1185">Reference proteome</keyword>
<dbReference type="STRING" id="1123071.SAMN02745181_1668"/>
<feature type="domain" description="Metallo-beta-lactamase" evidence="1">
    <location>
        <begin position="36"/>
        <end position="233"/>
    </location>
</feature>
<dbReference type="PANTHER" id="PTHR42663">
    <property type="entry name" value="HYDROLASE C777.06C-RELATED-RELATED"/>
    <property type="match status" value="1"/>
</dbReference>
<dbReference type="Proteomes" id="UP000184510">
    <property type="component" value="Unassembled WGS sequence"/>
</dbReference>